<dbReference type="GO" id="GO:0005634">
    <property type="term" value="C:nucleus"/>
    <property type="evidence" value="ECO:0007669"/>
    <property type="project" value="TreeGrafter"/>
</dbReference>
<evidence type="ECO:0000256" key="2">
    <source>
        <dbReference type="SAM" id="MobiDB-lite"/>
    </source>
</evidence>
<dbReference type="EMBL" id="KV745033">
    <property type="protein sequence ID" value="OCK78905.1"/>
    <property type="molecule type" value="Genomic_DNA"/>
</dbReference>
<dbReference type="GO" id="GO:0008168">
    <property type="term" value="F:methyltransferase activity"/>
    <property type="evidence" value="ECO:0007669"/>
    <property type="project" value="InterPro"/>
</dbReference>
<dbReference type="PROSITE" id="PS51143">
    <property type="entry name" value="MT_A70"/>
    <property type="match status" value="1"/>
</dbReference>
<dbReference type="GO" id="GO:0032259">
    <property type="term" value="P:methylation"/>
    <property type="evidence" value="ECO:0007669"/>
    <property type="project" value="InterPro"/>
</dbReference>
<dbReference type="Pfam" id="PF05063">
    <property type="entry name" value="MT-A70"/>
    <property type="match status" value="1"/>
</dbReference>
<accession>A0A8E2JDS2</accession>
<protein>
    <submittedName>
        <fullName evidence="3">MT-A70-domain-containing protein</fullName>
    </submittedName>
</protein>
<proteinExistence type="inferred from homology"/>
<evidence type="ECO:0000313" key="4">
    <source>
        <dbReference type="Proteomes" id="UP000250266"/>
    </source>
</evidence>
<comment type="similarity">
    <text evidence="1">Belongs to the MT-A70-like family.</text>
</comment>
<dbReference type="PANTHER" id="PTHR12829">
    <property type="entry name" value="N6-ADENOSINE-METHYLTRANSFERASE"/>
    <property type="match status" value="1"/>
</dbReference>
<organism evidence="3 4">
    <name type="scientific">Lepidopterella palustris CBS 459.81</name>
    <dbReference type="NCBI Taxonomy" id="1314670"/>
    <lineage>
        <taxon>Eukaryota</taxon>
        <taxon>Fungi</taxon>
        <taxon>Dikarya</taxon>
        <taxon>Ascomycota</taxon>
        <taxon>Pezizomycotina</taxon>
        <taxon>Dothideomycetes</taxon>
        <taxon>Pleosporomycetidae</taxon>
        <taxon>Mytilinidiales</taxon>
        <taxon>Argynnaceae</taxon>
        <taxon>Lepidopterella</taxon>
    </lineage>
</organism>
<dbReference type="AlphaFoldDB" id="A0A8E2JDS2"/>
<name>A0A8E2JDS2_9PEZI</name>
<gene>
    <name evidence="3" type="ORF">K432DRAFT_383516</name>
</gene>
<evidence type="ECO:0000313" key="3">
    <source>
        <dbReference type="EMBL" id="OCK78905.1"/>
    </source>
</evidence>
<feature type="compositionally biased region" description="Polar residues" evidence="2">
    <location>
        <begin position="123"/>
        <end position="134"/>
    </location>
</feature>
<dbReference type="GO" id="GO:0003676">
    <property type="term" value="F:nucleic acid binding"/>
    <property type="evidence" value="ECO:0007669"/>
    <property type="project" value="InterPro"/>
</dbReference>
<dbReference type="OrthoDB" id="61116at2759"/>
<sequence length="463" mass="52267">MTHPILYQNSDRNVTLIDIPTSIVAAQETPDILLSSEPLQEPYVISVEPKTAKAMANVGQNTVDRDLHCEYKDAIDKALVEIKQHVSGSWCLPRKLMSQLSSKSKEQKTRNVSSAVEMDTEQDSLNAPSWPQTHGAENSEIRLTQLLKLLQGPIRETAQDISKLFSSLNGSDDSAFKGSHSWVMAYRAHTEQSESGQGIIEEPWNPSFHNSGYEHLELSVFDASRQPVESSSGFSFKVPPLSTFFLHDCAHPNSFRVAFHNIADEYGLPRRFDFILLDPPWPNRSAKRKGTYETQSNIPYLQKMILQMDLDTCIQRNGLVGIWVTNKPAVRAAVLGPNGLFQRLNVGLIEEWIWIKTTVKGEPISAMESLWKKPYEVLLLGRAAPNPWVVAERAVKPKRRVIAGVPDLHSRKPCLKELIEPFMPHPIEYSALEIFARHLVAGWSSWSNEVLKFNWEGYWTESG</sequence>
<dbReference type="InterPro" id="IPR002052">
    <property type="entry name" value="DNA_methylase_N6_adenine_CS"/>
</dbReference>
<reference evidence="3 4" key="1">
    <citation type="journal article" date="2016" name="Nat. Commun.">
        <title>Ectomycorrhizal ecology is imprinted in the genome of the dominant symbiotic fungus Cenococcum geophilum.</title>
        <authorList>
            <consortium name="DOE Joint Genome Institute"/>
            <person name="Peter M."/>
            <person name="Kohler A."/>
            <person name="Ohm R.A."/>
            <person name="Kuo A."/>
            <person name="Krutzmann J."/>
            <person name="Morin E."/>
            <person name="Arend M."/>
            <person name="Barry K.W."/>
            <person name="Binder M."/>
            <person name="Choi C."/>
            <person name="Clum A."/>
            <person name="Copeland A."/>
            <person name="Grisel N."/>
            <person name="Haridas S."/>
            <person name="Kipfer T."/>
            <person name="LaButti K."/>
            <person name="Lindquist E."/>
            <person name="Lipzen A."/>
            <person name="Maire R."/>
            <person name="Meier B."/>
            <person name="Mihaltcheva S."/>
            <person name="Molinier V."/>
            <person name="Murat C."/>
            <person name="Poggeler S."/>
            <person name="Quandt C.A."/>
            <person name="Sperisen C."/>
            <person name="Tritt A."/>
            <person name="Tisserant E."/>
            <person name="Crous P.W."/>
            <person name="Henrissat B."/>
            <person name="Nehls U."/>
            <person name="Egli S."/>
            <person name="Spatafora J.W."/>
            <person name="Grigoriev I.V."/>
            <person name="Martin F.M."/>
        </authorList>
    </citation>
    <scope>NUCLEOTIDE SEQUENCE [LARGE SCALE GENOMIC DNA]</scope>
    <source>
        <strain evidence="3 4">CBS 459.81</strain>
    </source>
</reference>
<keyword evidence="4" id="KW-1185">Reference proteome</keyword>
<feature type="region of interest" description="Disordered" evidence="2">
    <location>
        <begin position="102"/>
        <end position="134"/>
    </location>
</feature>
<evidence type="ECO:0000256" key="1">
    <source>
        <dbReference type="PROSITE-ProRule" id="PRU00489"/>
    </source>
</evidence>
<dbReference type="InterPro" id="IPR007757">
    <property type="entry name" value="MT-A70-like"/>
</dbReference>
<dbReference type="PROSITE" id="PS00092">
    <property type="entry name" value="N6_MTASE"/>
    <property type="match status" value="1"/>
</dbReference>
<dbReference type="PANTHER" id="PTHR12829:SF4">
    <property type="entry name" value="N(6)-ADENINE-SPECIFIC METHYLTRANSFERASE METTL4"/>
    <property type="match status" value="1"/>
</dbReference>
<dbReference type="Proteomes" id="UP000250266">
    <property type="component" value="Unassembled WGS sequence"/>
</dbReference>